<dbReference type="Ensembl" id="ENSHHUT00000019375.1">
    <property type="protein sequence ID" value="ENSHHUP00000018704.1"/>
    <property type="gene ID" value="ENSHHUG00000011662.1"/>
</dbReference>
<accession>A0A4W5L2R6</accession>
<dbReference type="InterPro" id="IPR050874">
    <property type="entry name" value="Diverse_PLD-related"/>
</dbReference>
<organism evidence="1 2">
    <name type="scientific">Hucho hucho</name>
    <name type="common">huchen</name>
    <dbReference type="NCBI Taxonomy" id="62062"/>
    <lineage>
        <taxon>Eukaryota</taxon>
        <taxon>Metazoa</taxon>
        <taxon>Chordata</taxon>
        <taxon>Craniata</taxon>
        <taxon>Vertebrata</taxon>
        <taxon>Euteleostomi</taxon>
        <taxon>Actinopterygii</taxon>
        <taxon>Neopterygii</taxon>
        <taxon>Teleostei</taxon>
        <taxon>Protacanthopterygii</taxon>
        <taxon>Salmoniformes</taxon>
        <taxon>Salmonidae</taxon>
        <taxon>Salmoninae</taxon>
        <taxon>Hucho</taxon>
    </lineage>
</organism>
<dbReference type="STRING" id="62062.ENSHHUP00000018704"/>
<dbReference type="PANTHER" id="PTHR10185:SF9">
    <property type="entry name" value="INACTIVE PHOSPHOLIPASE D5"/>
    <property type="match status" value="1"/>
</dbReference>
<dbReference type="GeneTree" id="ENSGT00940000179440"/>
<reference evidence="2" key="1">
    <citation type="submission" date="2018-06" db="EMBL/GenBank/DDBJ databases">
        <title>Genome assembly of Danube salmon.</title>
        <authorList>
            <person name="Macqueen D.J."/>
            <person name="Gundappa M.K."/>
        </authorList>
    </citation>
    <scope>NUCLEOTIDE SEQUENCE [LARGE SCALE GENOMIC DNA]</scope>
</reference>
<reference evidence="1" key="2">
    <citation type="submission" date="2025-08" db="UniProtKB">
        <authorList>
            <consortium name="Ensembl"/>
        </authorList>
    </citation>
    <scope>IDENTIFICATION</scope>
</reference>
<evidence type="ECO:0000313" key="1">
    <source>
        <dbReference type="Ensembl" id="ENSHHUP00000018704.1"/>
    </source>
</evidence>
<dbReference type="PANTHER" id="PTHR10185">
    <property type="entry name" value="PHOSPHOLIPASE D - RELATED"/>
    <property type="match status" value="1"/>
</dbReference>
<reference evidence="1" key="3">
    <citation type="submission" date="2025-09" db="UniProtKB">
        <authorList>
            <consortium name="Ensembl"/>
        </authorList>
    </citation>
    <scope>IDENTIFICATION</scope>
</reference>
<protein>
    <submittedName>
        <fullName evidence="1">Uncharacterized protein</fullName>
    </submittedName>
</protein>
<sequence length="86" mass="9678">MVTDSAVYIGNHDWVGSEFAYNAGTGLVIKPTQTLKERGATILEQVKAVFERDWHSRYAKTLQPNMDCPEDAQIWLCGPLYALLYA</sequence>
<proteinExistence type="predicted"/>
<dbReference type="AlphaFoldDB" id="A0A4W5L2R6"/>
<keyword evidence="2" id="KW-1185">Reference proteome</keyword>
<dbReference type="Proteomes" id="UP000314982">
    <property type="component" value="Unassembled WGS sequence"/>
</dbReference>
<name>A0A4W5L2R6_9TELE</name>
<dbReference type="SUPFAM" id="SSF56024">
    <property type="entry name" value="Phospholipase D/nuclease"/>
    <property type="match status" value="1"/>
</dbReference>
<evidence type="ECO:0000313" key="2">
    <source>
        <dbReference type="Proteomes" id="UP000314982"/>
    </source>
</evidence>